<dbReference type="InterPro" id="IPR019374">
    <property type="entry name" value="Ribosomal_mS22"/>
</dbReference>
<keyword evidence="1" id="KW-1185">Reference proteome</keyword>
<dbReference type="Pfam" id="PF10245">
    <property type="entry name" value="MRP-S22"/>
    <property type="match status" value="1"/>
</dbReference>
<dbReference type="Proteomes" id="UP000887540">
    <property type="component" value="Unplaced"/>
</dbReference>
<proteinExistence type="predicted"/>
<accession>A0A914DUK4</accession>
<dbReference type="AlphaFoldDB" id="A0A914DUK4"/>
<protein>
    <submittedName>
        <fullName evidence="2">Uncharacterized protein</fullName>
    </submittedName>
</protein>
<dbReference type="GO" id="GO:0005763">
    <property type="term" value="C:mitochondrial small ribosomal subunit"/>
    <property type="evidence" value="ECO:0007669"/>
    <property type="project" value="TreeGrafter"/>
</dbReference>
<dbReference type="WBParaSite" id="ACRNAN_scaffold3970.g20178.t1">
    <property type="protein sequence ID" value="ACRNAN_scaffold3970.g20178.t1"/>
    <property type="gene ID" value="ACRNAN_scaffold3970.g20178"/>
</dbReference>
<evidence type="ECO:0000313" key="2">
    <source>
        <dbReference type="WBParaSite" id="ACRNAN_scaffold3970.g20178.t1"/>
    </source>
</evidence>
<dbReference type="PANTHER" id="PTHR13071">
    <property type="entry name" value="MITOCHONDRIAL 28S RIBOSOMAL PROTEIN S22"/>
    <property type="match status" value="1"/>
</dbReference>
<reference evidence="2" key="1">
    <citation type="submission" date="2022-11" db="UniProtKB">
        <authorList>
            <consortium name="WormBaseParasite"/>
        </authorList>
    </citation>
    <scope>IDENTIFICATION</scope>
</reference>
<evidence type="ECO:0000313" key="1">
    <source>
        <dbReference type="Proteomes" id="UP000887540"/>
    </source>
</evidence>
<sequence length="315" mass="37353">MNPNARKSSTTNSINVEEIFLKREVQELLKKVTSVDINKVYAHRLKNKGSREQRMHYAMMTDEKLAQVKEKYAKMAEYFLQLVPIKEPLPETFKVITKDEELDGHDESSYVFYDIRDALDQDRLVVYREPDGTLRTAKPQELRRLNRAFYPRPNKPVYVPPVFFDPALEYALNLNKHELVMDFACWFFEPDELQFVQLIQEVIDRIVRDNKLENLYGTRHFSTLTFYLTLNKNIEPLFKFFVQKKDTASMANIVRLYKIMHTDWRTASAGKDADTDDFKLVYDFATQYQQFQDPSIIKYLNLDIIKPNRTFRSLQ</sequence>
<dbReference type="GO" id="GO:0003735">
    <property type="term" value="F:structural constituent of ribosome"/>
    <property type="evidence" value="ECO:0007669"/>
    <property type="project" value="TreeGrafter"/>
</dbReference>
<dbReference type="PANTHER" id="PTHR13071:SF4">
    <property type="entry name" value="SMALL RIBOSOMAL SUBUNIT PROTEIN MS22"/>
    <property type="match status" value="1"/>
</dbReference>
<organism evidence="1 2">
    <name type="scientific">Acrobeloides nanus</name>
    <dbReference type="NCBI Taxonomy" id="290746"/>
    <lineage>
        <taxon>Eukaryota</taxon>
        <taxon>Metazoa</taxon>
        <taxon>Ecdysozoa</taxon>
        <taxon>Nematoda</taxon>
        <taxon>Chromadorea</taxon>
        <taxon>Rhabditida</taxon>
        <taxon>Tylenchina</taxon>
        <taxon>Cephalobomorpha</taxon>
        <taxon>Cephaloboidea</taxon>
        <taxon>Cephalobidae</taxon>
        <taxon>Acrobeloides</taxon>
    </lineage>
</organism>
<name>A0A914DUK4_9BILA</name>